<proteinExistence type="predicted"/>
<dbReference type="AlphaFoldDB" id="A0A0A8K1T5"/>
<dbReference type="EMBL" id="AP014648">
    <property type="protein sequence ID" value="BAQ16903.1"/>
    <property type="molecule type" value="Genomic_DNA"/>
</dbReference>
<protein>
    <submittedName>
        <fullName evidence="2">Uncharacterized protein</fullName>
    </submittedName>
</protein>
<dbReference type="Proteomes" id="UP000031643">
    <property type="component" value="Chromosome"/>
</dbReference>
<dbReference type="OrthoDB" id="8002252at2"/>
<evidence type="ECO:0000313" key="2">
    <source>
        <dbReference type="EMBL" id="BAQ16903.1"/>
    </source>
</evidence>
<keyword evidence="3" id="KW-1185">Reference proteome</keyword>
<name>A0A0A8K1T5_9HYPH</name>
<sequence length="308" mass="32501">MSNVSEWAVAAGNNDASPPDGAPEGMARSAVNDVMREMMAALARWYQDTRPSSLVTAGTGNAYTLTTNQGHTTLTDIPVTSFRVDRANTGAATLNIDGLGAKPWKKRAGLAYASGGLIPDQLVTVAYNATADRFETVGGQSGEFDSGAEMLFMAEPVQAGWLKDETANLDDTALRLTTGSPGSRTDQSSFSTVFARTKTDGHALTESQLATHDHPIVSSAFNVRIKGESNRYLPFRNSSGTGASAWFEFAACDAGGGISRVNGWAPSVDVGQLTIDATSTNNAGAGGVHDHDMDIRVNYHDAYKGIKE</sequence>
<reference evidence="2 3" key="1">
    <citation type="submission" date="2014-09" db="EMBL/GenBank/DDBJ databases">
        <title>Genome sequencing of Methyloceanibacter caenitepidi Gela4.</title>
        <authorList>
            <person name="Takeuchi M."/>
            <person name="Susumu S."/>
            <person name="Kamagata Y."/>
            <person name="Oshima K."/>
            <person name="Hattori M."/>
            <person name="Iwasaki W."/>
        </authorList>
    </citation>
    <scope>NUCLEOTIDE SEQUENCE [LARGE SCALE GENOMIC DNA]</scope>
    <source>
        <strain evidence="2 3">Gela4</strain>
    </source>
</reference>
<evidence type="ECO:0000256" key="1">
    <source>
        <dbReference type="SAM" id="MobiDB-lite"/>
    </source>
</evidence>
<organism evidence="2 3">
    <name type="scientific">Methyloceanibacter caenitepidi</name>
    <dbReference type="NCBI Taxonomy" id="1384459"/>
    <lineage>
        <taxon>Bacteria</taxon>
        <taxon>Pseudomonadati</taxon>
        <taxon>Pseudomonadota</taxon>
        <taxon>Alphaproteobacteria</taxon>
        <taxon>Hyphomicrobiales</taxon>
        <taxon>Hyphomicrobiaceae</taxon>
        <taxon>Methyloceanibacter</taxon>
    </lineage>
</organism>
<dbReference type="STRING" id="1384459.GL4_1447"/>
<accession>A0A0A8K1T5</accession>
<evidence type="ECO:0000313" key="3">
    <source>
        <dbReference type="Proteomes" id="UP000031643"/>
    </source>
</evidence>
<gene>
    <name evidence="2" type="ORF">GL4_1447</name>
</gene>
<feature type="region of interest" description="Disordered" evidence="1">
    <location>
        <begin position="1"/>
        <end position="26"/>
    </location>
</feature>
<dbReference type="KEGG" id="mcg:GL4_1447"/>
<dbReference type="HOGENOM" id="CLU_902566_0_0_5"/>
<dbReference type="RefSeq" id="WP_045366034.1">
    <property type="nucleotide sequence ID" value="NZ_AP014648.1"/>
</dbReference>